<keyword evidence="3" id="KW-1185">Reference proteome</keyword>
<feature type="transmembrane region" description="Helical" evidence="1">
    <location>
        <begin position="191"/>
        <end position="209"/>
    </location>
</feature>
<sequence>MMWQGGKRCSWDRLLIFKGGAISHCCSIQRFSNSEVLQSKAAAIPAKSYVMIGRFTNRSMDFSVYNGIGAAAELQDAGDAGRNSQSPDVLDTDDEIELFPSRPGTIKVDDTMIKLIMNYRGRGLEPWTHYRALHSNPVDKGAENFLEFPQLGRENERSKSRPSHSTSLENVTHHQQHQPEIWMQPLWQNNIPIIWLAIFLVYFLVWFKFHPSFDCITFSLSGVWLCVH</sequence>
<proteinExistence type="predicted"/>
<evidence type="ECO:0000313" key="3">
    <source>
        <dbReference type="Proteomes" id="UP001321749"/>
    </source>
</evidence>
<organism evidence="2 3">
    <name type="scientific">Cladorrhinum samala</name>
    <dbReference type="NCBI Taxonomy" id="585594"/>
    <lineage>
        <taxon>Eukaryota</taxon>
        <taxon>Fungi</taxon>
        <taxon>Dikarya</taxon>
        <taxon>Ascomycota</taxon>
        <taxon>Pezizomycotina</taxon>
        <taxon>Sordariomycetes</taxon>
        <taxon>Sordariomycetidae</taxon>
        <taxon>Sordariales</taxon>
        <taxon>Podosporaceae</taxon>
        <taxon>Cladorrhinum</taxon>
    </lineage>
</organism>
<keyword evidence="1" id="KW-1133">Transmembrane helix</keyword>
<keyword evidence="1" id="KW-0812">Transmembrane</keyword>
<comment type="caution">
    <text evidence="2">The sequence shown here is derived from an EMBL/GenBank/DDBJ whole genome shotgun (WGS) entry which is preliminary data.</text>
</comment>
<accession>A0AAV9HJQ7</accession>
<reference evidence="2" key="2">
    <citation type="submission" date="2023-06" db="EMBL/GenBank/DDBJ databases">
        <authorList>
            <consortium name="Lawrence Berkeley National Laboratory"/>
            <person name="Mondo S.J."/>
            <person name="Hensen N."/>
            <person name="Bonometti L."/>
            <person name="Westerberg I."/>
            <person name="Brannstrom I.O."/>
            <person name="Guillou S."/>
            <person name="Cros-Aarteil S."/>
            <person name="Calhoun S."/>
            <person name="Haridas S."/>
            <person name="Kuo A."/>
            <person name="Pangilinan J."/>
            <person name="Riley R."/>
            <person name="Labutti K."/>
            <person name="Andreopoulos B."/>
            <person name="Lipzen A."/>
            <person name="Chen C."/>
            <person name="Yanf M."/>
            <person name="Daum C."/>
            <person name="Ng V."/>
            <person name="Clum A."/>
            <person name="Steindorff A."/>
            <person name="Ohm R."/>
            <person name="Martin F."/>
            <person name="Silar P."/>
            <person name="Natvig D."/>
            <person name="Lalanne C."/>
            <person name="Gautier V."/>
            <person name="Ament-Velasquez S.L."/>
            <person name="Kruys A."/>
            <person name="Hutchinson M.I."/>
            <person name="Powell A.J."/>
            <person name="Barry K."/>
            <person name="Miller A.N."/>
            <person name="Grigoriev I.V."/>
            <person name="Debuchy R."/>
            <person name="Gladieux P."/>
            <person name="Thoren M.H."/>
            <person name="Johannesson H."/>
        </authorList>
    </citation>
    <scope>NUCLEOTIDE SEQUENCE</scope>
    <source>
        <strain evidence="2">PSN324</strain>
    </source>
</reference>
<protein>
    <submittedName>
        <fullName evidence="2">Uncharacterized protein</fullName>
    </submittedName>
</protein>
<dbReference type="Proteomes" id="UP001321749">
    <property type="component" value="Unassembled WGS sequence"/>
</dbReference>
<dbReference type="AlphaFoldDB" id="A0AAV9HJQ7"/>
<keyword evidence="1" id="KW-0472">Membrane</keyword>
<evidence type="ECO:0000313" key="2">
    <source>
        <dbReference type="EMBL" id="KAK4461014.1"/>
    </source>
</evidence>
<evidence type="ECO:0000256" key="1">
    <source>
        <dbReference type="SAM" id="Phobius"/>
    </source>
</evidence>
<name>A0AAV9HJQ7_9PEZI</name>
<gene>
    <name evidence="2" type="ORF">QBC42DRAFT_98633</name>
</gene>
<reference evidence="2" key="1">
    <citation type="journal article" date="2023" name="Mol. Phylogenet. Evol.">
        <title>Genome-scale phylogeny and comparative genomics of the fungal order Sordariales.</title>
        <authorList>
            <person name="Hensen N."/>
            <person name="Bonometti L."/>
            <person name="Westerberg I."/>
            <person name="Brannstrom I.O."/>
            <person name="Guillou S."/>
            <person name="Cros-Aarteil S."/>
            <person name="Calhoun S."/>
            <person name="Haridas S."/>
            <person name="Kuo A."/>
            <person name="Mondo S."/>
            <person name="Pangilinan J."/>
            <person name="Riley R."/>
            <person name="LaButti K."/>
            <person name="Andreopoulos B."/>
            <person name="Lipzen A."/>
            <person name="Chen C."/>
            <person name="Yan M."/>
            <person name="Daum C."/>
            <person name="Ng V."/>
            <person name="Clum A."/>
            <person name="Steindorff A."/>
            <person name="Ohm R.A."/>
            <person name="Martin F."/>
            <person name="Silar P."/>
            <person name="Natvig D.O."/>
            <person name="Lalanne C."/>
            <person name="Gautier V."/>
            <person name="Ament-Velasquez S.L."/>
            <person name="Kruys A."/>
            <person name="Hutchinson M.I."/>
            <person name="Powell A.J."/>
            <person name="Barry K."/>
            <person name="Miller A.N."/>
            <person name="Grigoriev I.V."/>
            <person name="Debuchy R."/>
            <person name="Gladieux P."/>
            <person name="Hiltunen Thoren M."/>
            <person name="Johannesson H."/>
        </authorList>
    </citation>
    <scope>NUCLEOTIDE SEQUENCE</scope>
    <source>
        <strain evidence="2">PSN324</strain>
    </source>
</reference>
<dbReference type="EMBL" id="MU864999">
    <property type="protein sequence ID" value="KAK4461014.1"/>
    <property type="molecule type" value="Genomic_DNA"/>
</dbReference>